<feature type="compositionally biased region" description="Polar residues" evidence="4">
    <location>
        <begin position="214"/>
        <end position="227"/>
    </location>
</feature>
<dbReference type="SUPFAM" id="SSF57701">
    <property type="entry name" value="Zn2/Cys6 DNA-binding domain"/>
    <property type="match status" value="1"/>
</dbReference>
<dbReference type="EMBL" id="JAWCUI010000048">
    <property type="protein sequence ID" value="KAL1891972.1"/>
    <property type="molecule type" value="Genomic_DNA"/>
</dbReference>
<keyword evidence="3" id="KW-0539">Nucleus</keyword>
<comment type="subcellular location">
    <subcellularLocation>
        <location evidence="1">Nucleus</location>
    </subcellularLocation>
</comment>
<feature type="domain" description="Zn(2)-C6 fungal-type" evidence="5">
    <location>
        <begin position="29"/>
        <end position="58"/>
    </location>
</feature>
<protein>
    <recommendedName>
        <fullName evidence="5">Zn(2)-C6 fungal-type domain-containing protein</fullName>
    </recommendedName>
</protein>
<evidence type="ECO:0000256" key="1">
    <source>
        <dbReference type="ARBA" id="ARBA00004123"/>
    </source>
</evidence>
<sequence length="856" mass="92557">MQTDTPIPGDGGPGPQQRRPVKRPRPILNCAECRRLKIRCDRQVPCSNCTKRGCAHICPQHTLGSMRSIRSRVSQMERSQLWPPCEDGGGGSQNGSERDAGSDHGRADSTPGRSAVSVGPSISSLIGNSPTTMRRQPDAAPVSDPVPAFPATPTDATREAAGVGTLVVNADGRSKFIGQSASFQWLRDETKEQPETRPASPSRQYPPEAFPFQGGSQRAQVQTGNSSTGGNDFASLWAQLPPKEEALHLVTCFHRYIAWNGSPILEEDLLAILRWLYGLDVDGGITGAGVSGATSGVVPQPQHPSMAVQLLALLYIVLALGSLTNMELAPDDPASMAFYRLSQQCLVAGKFLVNNSLTTVQTLSLMAKYTAYVGMPDMSWQIRGMAMRIILAMGLHRDGESWGLSQKDLNNRRRTFWETYSTDILISCNWDRPSGLHTDMFDTKLPDDMEEEDVVPPGMARPPPVPPTVSTASNPVVRFLKQRCLISMLAQEALQESLKIRSDYGRMRAIGDKVLALERQVPFHLRNRAALQFMASRYATQAEVEADTPPPTRDLRLVFQSHDLIDCTSSLLLSMFRPYFIRAVKAAAAAGPAADPTAPSSSSSTLGSSPYAEAFLAVVERSRMLIANLLSLHALFPRISTRHWFFWNHAFSGAVIMATLCIANPGGPLVEQARSDLNAIIAVYSAIQPTVPYPWVARNLQWLLEVRAKAEEKMMAFRAATPSAMEINAAAAGGEEDATENPLLVGWRQRLVELRNRDMGPMESLVGSSHSIGTGVNHHGAVGGPPVPGAGGPGAPGGPGIFTLEPDVPDTLNLTGLNLDVSDADLLSQLLDLTAEGPQYVAPLKDMAMFDFGMNG</sequence>
<evidence type="ECO:0000313" key="6">
    <source>
        <dbReference type="EMBL" id="KAL1891972.1"/>
    </source>
</evidence>
<gene>
    <name evidence="6" type="ORF">Sste5346_007316</name>
</gene>
<feature type="compositionally biased region" description="Low complexity" evidence="4">
    <location>
        <begin position="138"/>
        <end position="151"/>
    </location>
</feature>
<dbReference type="PANTHER" id="PTHR31001">
    <property type="entry name" value="UNCHARACTERIZED TRANSCRIPTIONAL REGULATORY PROTEIN"/>
    <property type="match status" value="1"/>
</dbReference>
<dbReference type="PROSITE" id="PS50048">
    <property type="entry name" value="ZN2_CY6_FUNGAL_2"/>
    <property type="match status" value="1"/>
</dbReference>
<organism evidence="6 7">
    <name type="scientific">Sporothrix stenoceras</name>
    <dbReference type="NCBI Taxonomy" id="5173"/>
    <lineage>
        <taxon>Eukaryota</taxon>
        <taxon>Fungi</taxon>
        <taxon>Dikarya</taxon>
        <taxon>Ascomycota</taxon>
        <taxon>Pezizomycotina</taxon>
        <taxon>Sordariomycetes</taxon>
        <taxon>Sordariomycetidae</taxon>
        <taxon>Ophiostomatales</taxon>
        <taxon>Ophiostomataceae</taxon>
        <taxon>Sporothrix</taxon>
    </lineage>
</organism>
<dbReference type="CDD" id="cd00067">
    <property type="entry name" value="GAL4"/>
    <property type="match status" value="1"/>
</dbReference>
<dbReference type="CDD" id="cd12148">
    <property type="entry name" value="fungal_TF_MHR"/>
    <property type="match status" value="1"/>
</dbReference>
<comment type="caution">
    <text evidence="6">The sequence shown here is derived from an EMBL/GenBank/DDBJ whole genome shotgun (WGS) entry which is preliminary data.</text>
</comment>
<proteinExistence type="predicted"/>
<dbReference type="InterPro" id="IPR036864">
    <property type="entry name" value="Zn2-C6_fun-type_DNA-bd_sf"/>
</dbReference>
<dbReference type="Gene3D" id="4.10.240.10">
    <property type="entry name" value="Zn(2)-C6 fungal-type DNA-binding domain"/>
    <property type="match status" value="1"/>
</dbReference>
<feature type="region of interest" description="Disordered" evidence="4">
    <location>
        <begin position="186"/>
        <end position="227"/>
    </location>
</feature>
<evidence type="ECO:0000256" key="2">
    <source>
        <dbReference type="ARBA" id="ARBA00022723"/>
    </source>
</evidence>
<evidence type="ECO:0000259" key="5">
    <source>
        <dbReference type="PROSITE" id="PS50048"/>
    </source>
</evidence>
<dbReference type="PANTHER" id="PTHR31001:SF56">
    <property type="entry name" value="ZN(2)-C6 FUNGAL-TYPE DOMAIN-CONTAINING PROTEIN"/>
    <property type="match status" value="1"/>
</dbReference>
<feature type="region of interest" description="Disordered" evidence="4">
    <location>
        <begin position="1"/>
        <end position="23"/>
    </location>
</feature>
<evidence type="ECO:0000256" key="3">
    <source>
        <dbReference type="ARBA" id="ARBA00023242"/>
    </source>
</evidence>
<name>A0ABR3YVR0_9PEZI</name>
<feature type="compositionally biased region" description="Basic and acidic residues" evidence="4">
    <location>
        <begin position="186"/>
        <end position="195"/>
    </location>
</feature>
<feature type="region of interest" description="Disordered" evidence="4">
    <location>
        <begin position="775"/>
        <end position="803"/>
    </location>
</feature>
<accession>A0ABR3YVR0</accession>
<dbReference type="InterPro" id="IPR001138">
    <property type="entry name" value="Zn2Cys6_DnaBD"/>
</dbReference>
<feature type="region of interest" description="Disordered" evidence="4">
    <location>
        <begin position="71"/>
        <end position="157"/>
    </location>
</feature>
<feature type="compositionally biased region" description="Basic and acidic residues" evidence="4">
    <location>
        <begin position="96"/>
        <end position="107"/>
    </location>
</feature>
<dbReference type="InterPro" id="IPR007219">
    <property type="entry name" value="XnlR_reg_dom"/>
</dbReference>
<dbReference type="Pfam" id="PF04082">
    <property type="entry name" value="Fungal_trans"/>
    <property type="match status" value="1"/>
</dbReference>
<dbReference type="Pfam" id="PF00172">
    <property type="entry name" value="Zn_clus"/>
    <property type="match status" value="1"/>
</dbReference>
<reference evidence="6 7" key="1">
    <citation type="journal article" date="2024" name="IMA Fungus">
        <title>IMA Genome - F19 : A genome assembly and annotation guide to empower mycologists, including annotated draft genome sequences of Ceratocystis pirilliformis, Diaporthe australafricana, Fusarium ophioides, Paecilomyces lecythidis, and Sporothrix stenoceras.</title>
        <authorList>
            <person name="Aylward J."/>
            <person name="Wilson A.M."/>
            <person name="Visagie C.M."/>
            <person name="Spraker J."/>
            <person name="Barnes I."/>
            <person name="Buitendag C."/>
            <person name="Ceriani C."/>
            <person name="Del Mar Angel L."/>
            <person name="du Plessis D."/>
            <person name="Fuchs T."/>
            <person name="Gasser K."/>
            <person name="Kramer D."/>
            <person name="Li W."/>
            <person name="Munsamy K."/>
            <person name="Piso A."/>
            <person name="Price J.L."/>
            <person name="Sonnekus B."/>
            <person name="Thomas C."/>
            <person name="van der Nest A."/>
            <person name="van Dijk A."/>
            <person name="van Heerden A."/>
            <person name="van Vuuren N."/>
            <person name="Yilmaz N."/>
            <person name="Duong T.A."/>
            <person name="van der Merwe N.A."/>
            <person name="Wingfield M.J."/>
            <person name="Wingfield B.D."/>
        </authorList>
    </citation>
    <scope>NUCLEOTIDE SEQUENCE [LARGE SCALE GENOMIC DNA]</scope>
    <source>
        <strain evidence="6 7">CMW 5346</strain>
    </source>
</reference>
<dbReference type="Proteomes" id="UP001583186">
    <property type="component" value="Unassembled WGS sequence"/>
</dbReference>
<dbReference type="InterPro" id="IPR050613">
    <property type="entry name" value="Sec_Metabolite_Reg"/>
</dbReference>
<evidence type="ECO:0000313" key="7">
    <source>
        <dbReference type="Proteomes" id="UP001583186"/>
    </source>
</evidence>
<dbReference type="SMART" id="SM00066">
    <property type="entry name" value="GAL4"/>
    <property type="match status" value="1"/>
</dbReference>
<keyword evidence="2" id="KW-0479">Metal-binding</keyword>
<keyword evidence="7" id="KW-1185">Reference proteome</keyword>
<feature type="compositionally biased region" description="Polar residues" evidence="4">
    <location>
        <begin position="120"/>
        <end position="134"/>
    </location>
</feature>
<evidence type="ECO:0000256" key="4">
    <source>
        <dbReference type="SAM" id="MobiDB-lite"/>
    </source>
</evidence>
<feature type="compositionally biased region" description="Gly residues" evidence="4">
    <location>
        <begin position="789"/>
        <end position="800"/>
    </location>
</feature>
<dbReference type="SMART" id="SM00906">
    <property type="entry name" value="Fungal_trans"/>
    <property type="match status" value="1"/>
</dbReference>